<keyword evidence="3" id="KW-1185">Reference proteome</keyword>
<dbReference type="EMBL" id="CAJOBZ010000014">
    <property type="protein sequence ID" value="CAF4843275.1"/>
    <property type="molecule type" value="Genomic_DNA"/>
</dbReference>
<organism evidence="2 3">
    <name type="scientific">Pieris macdunnoughi</name>
    <dbReference type="NCBI Taxonomy" id="345717"/>
    <lineage>
        <taxon>Eukaryota</taxon>
        <taxon>Metazoa</taxon>
        <taxon>Ecdysozoa</taxon>
        <taxon>Arthropoda</taxon>
        <taxon>Hexapoda</taxon>
        <taxon>Insecta</taxon>
        <taxon>Pterygota</taxon>
        <taxon>Neoptera</taxon>
        <taxon>Endopterygota</taxon>
        <taxon>Lepidoptera</taxon>
        <taxon>Glossata</taxon>
        <taxon>Ditrysia</taxon>
        <taxon>Papilionoidea</taxon>
        <taxon>Pieridae</taxon>
        <taxon>Pierinae</taxon>
        <taxon>Pieris</taxon>
    </lineage>
</organism>
<dbReference type="Gene3D" id="3.30.70.270">
    <property type="match status" value="2"/>
</dbReference>
<evidence type="ECO:0000313" key="2">
    <source>
        <dbReference type="EMBL" id="CAF4843275.1"/>
    </source>
</evidence>
<dbReference type="InterPro" id="IPR041577">
    <property type="entry name" value="RT_RNaseH_2"/>
</dbReference>
<dbReference type="Pfam" id="PF17919">
    <property type="entry name" value="RT_RNaseH_2"/>
    <property type="match status" value="1"/>
</dbReference>
<evidence type="ECO:0000259" key="1">
    <source>
        <dbReference type="Pfam" id="PF17919"/>
    </source>
</evidence>
<protein>
    <recommendedName>
        <fullName evidence="1">Reverse transcriptase/retrotransposon-derived protein RNase H-like domain-containing protein</fullName>
    </recommendedName>
</protein>
<dbReference type="FunFam" id="3.30.70.270:FF:000026">
    <property type="entry name" value="Transposon Ty3-G Gag-Pol polyprotein"/>
    <property type="match status" value="1"/>
</dbReference>
<feature type="domain" description="Reverse transcriptase/retrotransposon-derived protein RNase H-like" evidence="1">
    <location>
        <begin position="89"/>
        <end position="164"/>
    </location>
</feature>
<dbReference type="PANTHER" id="PTHR33064:SF37">
    <property type="entry name" value="RIBONUCLEASE H"/>
    <property type="match status" value="1"/>
</dbReference>
<accession>A0A821RHL4</accession>
<reference evidence="2" key="1">
    <citation type="submission" date="2021-02" db="EMBL/GenBank/DDBJ databases">
        <authorList>
            <person name="Steward A R."/>
        </authorList>
    </citation>
    <scope>NUCLEOTIDE SEQUENCE</scope>
</reference>
<evidence type="ECO:0000313" key="3">
    <source>
        <dbReference type="Proteomes" id="UP000663880"/>
    </source>
</evidence>
<dbReference type="AlphaFoldDB" id="A0A821RHL4"/>
<sequence length="191" mass="21115">MPFGLKNAPATFQRLMNTALAGLQFTGENGVSSNPEKVKAVSKFPVPKCPKDVKSFLGLVSYYRRFIPDFSKTAKPLTTLLKKDVLFNWSIEQQAAFDDLKNKLISAPILIYPDFTNPFVLTCDASNYAISAILSQGEIGNDQPIAFSSRTLNKAETRQQKRNVSLSCLEQRLLDHISTDTNLPSSLTIGP</sequence>
<dbReference type="OrthoDB" id="420169at2759"/>
<proteinExistence type="predicted"/>
<dbReference type="InterPro" id="IPR043502">
    <property type="entry name" value="DNA/RNA_pol_sf"/>
</dbReference>
<comment type="caution">
    <text evidence="2">The sequence shown here is derived from an EMBL/GenBank/DDBJ whole genome shotgun (WGS) entry which is preliminary data.</text>
</comment>
<dbReference type="PANTHER" id="PTHR33064">
    <property type="entry name" value="POL PROTEIN"/>
    <property type="match status" value="1"/>
</dbReference>
<dbReference type="InterPro" id="IPR043128">
    <property type="entry name" value="Rev_trsase/Diguanyl_cyclase"/>
</dbReference>
<gene>
    <name evidence="2" type="ORF">PMACD_LOCUS6375</name>
</gene>
<dbReference type="InterPro" id="IPR051320">
    <property type="entry name" value="Viral_Replic_Matur_Polypro"/>
</dbReference>
<name>A0A821RHL4_9NEOP</name>
<dbReference type="Proteomes" id="UP000663880">
    <property type="component" value="Unassembled WGS sequence"/>
</dbReference>
<dbReference type="SUPFAM" id="SSF56672">
    <property type="entry name" value="DNA/RNA polymerases"/>
    <property type="match status" value="1"/>
</dbReference>
<dbReference type="GO" id="GO:0071897">
    <property type="term" value="P:DNA biosynthetic process"/>
    <property type="evidence" value="ECO:0007669"/>
    <property type="project" value="UniProtKB-ARBA"/>
</dbReference>